<comment type="caution">
    <text evidence="2">The sequence shown here is derived from an EMBL/GenBank/DDBJ whole genome shotgun (WGS) entry which is preliminary data.</text>
</comment>
<feature type="domain" description="Nudix hydrolase" evidence="1">
    <location>
        <begin position="177"/>
        <end position="306"/>
    </location>
</feature>
<dbReference type="InterPro" id="IPR000086">
    <property type="entry name" value="NUDIX_hydrolase_dom"/>
</dbReference>
<reference evidence="2 3" key="1">
    <citation type="journal article" date="2018" name="Sci. Rep.">
        <title>Rhizobium tumorigenes sp. nov., a novel plant tumorigenic bacterium isolated from cane gall tumors on thornless blackberry.</title>
        <authorList>
            <person name="Kuzmanovi N."/>
            <person name="Smalla K."/>
            <person name="Gronow S."/>
            <person name="PuBawska J."/>
        </authorList>
    </citation>
    <scope>NUCLEOTIDE SEQUENCE [LARGE SCALE GENOMIC DNA]</scope>
    <source>
        <strain evidence="2 3">CCBAU 85046</strain>
    </source>
</reference>
<dbReference type="GO" id="GO:0003824">
    <property type="term" value="F:catalytic activity"/>
    <property type="evidence" value="ECO:0007669"/>
    <property type="project" value="UniProtKB-ARBA"/>
</dbReference>
<evidence type="ECO:0000313" key="3">
    <source>
        <dbReference type="Proteomes" id="UP000248925"/>
    </source>
</evidence>
<name>A0A2W4C486_9HYPH</name>
<dbReference type="Gene3D" id="3.90.79.10">
    <property type="entry name" value="Nucleoside Triphosphate Pyrophosphohydrolase"/>
    <property type="match status" value="1"/>
</dbReference>
<dbReference type="PANTHER" id="PTHR43736:SF1">
    <property type="entry name" value="DIHYDRONEOPTERIN TRIPHOSPHATE DIPHOSPHATASE"/>
    <property type="match status" value="1"/>
</dbReference>
<proteinExistence type="predicted"/>
<dbReference type="PROSITE" id="PS51462">
    <property type="entry name" value="NUDIX"/>
    <property type="match status" value="1"/>
</dbReference>
<dbReference type="Pfam" id="PF00293">
    <property type="entry name" value="NUDIX"/>
    <property type="match status" value="1"/>
</dbReference>
<dbReference type="AlphaFoldDB" id="A0A2W4C486"/>
<dbReference type="InterPro" id="IPR015797">
    <property type="entry name" value="NUDIX_hydrolase-like_dom_sf"/>
</dbReference>
<evidence type="ECO:0000259" key="1">
    <source>
        <dbReference type="PROSITE" id="PS51462"/>
    </source>
</evidence>
<protein>
    <recommendedName>
        <fullName evidence="1">Nudix hydrolase domain-containing protein</fullName>
    </recommendedName>
</protein>
<keyword evidence="3" id="KW-1185">Reference proteome</keyword>
<organism evidence="2 3">
    <name type="scientific">Rhizobium tubonense</name>
    <dbReference type="NCBI Taxonomy" id="484088"/>
    <lineage>
        <taxon>Bacteria</taxon>
        <taxon>Pseudomonadati</taxon>
        <taxon>Pseudomonadota</taxon>
        <taxon>Alphaproteobacteria</taxon>
        <taxon>Hyphomicrobiales</taxon>
        <taxon>Rhizobiaceae</taxon>
        <taxon>Rhizobium/Agrobacterium group</taxon>
        <taxon>Rhizobium</taxon>
    </lineage>
</organism>
<dbReference type="Proteomes" id="UP000248925">
    <property type="component" value="Unassembled WGS sequence"/>
</dbReference>
<accession>A0A2W4C486</accession>
<evidence type="ECO:0000313" key="2">
    <source>
        <dbReference type="EMBL" id="PZM08327.1"/>
    </source>
</evidence>
<sequence>MGKSGSPSFRVAATWINSLSSMPAWSWPVEPDYTSHRHGSFPAVQRNCSYGDIPSRTRRRCSNSRRCGTSLTSAFLAVYNEVELTTPACAAHQNVHRKTEIVAICQISERRLVQRVIYGERKYALGREAMDREATVARLEKALRDAETLDSWNKQGEAFRSLRDDIEATILELRTAHDNPATVVVVMAEVNDGLLMIRRALPDGFGKLALPGGFQGRNETWQEAGVREVHEETGVVLDPRKLILQAVESVEGNINLLFAFHTAKIVWGSFVRDTKEVLSVHIQTEAVECAFETHTKHVRRYFSYLRRLVSSAS</sequence>
<gene>
    <name evidence="2" type="ORF">CPY51_29345</name>
</gene>
<dbReference type="PANTHER" id="PTHR43736">
    <property type="entry name" value="ADP-RIBOSE PYROPHOSPHATASE"/>
    <property type="match status" value="1"/>
</dbReference>
<dbReference type="SUPFAM" id="SSF55811">
    <property type="entry name" value="Nudix"/>
    <property type="match status" value="1"/>
</dbReference>
<dbReference type="EMBL" id="PCDP01000070">
    <property type="protein sequence ID" value="PZM08327.1"/>
    <property type="molecule type" value="Genomic_DNA"/>
</dbReference>